<evidence type="ECO:0000313" key="12">
    <source>
        <dbReference type="EMBL" id="WLV23522.1"/>
    </source>
</evidence>
<evidence type="ECO:0000256" key="1">
    <source>
        <dbReference type="ARBA" id="ARBA00004980"/>
    </source>
</evidence>
<evidence type="ECO:0000256" key="9">
    <source>
        <dbReference type="ARBA" id="ARBA00023229"/>
    </source>
</evidence>
<dbReference type="HAMAP" id="MF_00315">
    <property type="entry name" value="DXP_synth"/>
    <property type="match status" value="1"/>
</dbReference>
<dbReference type="SMART" id="SM00861">
    <property type="entry name" value="Transket_pyr"/>
    <property type="match status" value="1"/>
</dbReference>
<evidence type="ECO:0000256" key="7">
    <source>
        <dbReference type="ARBA" id="ARBA00022977"/>
    </source>
</evidence>
<evidence type="ECO:0000313" key="13">
    <source>
        <dbReference type="Proteomes" id="UP001180087"/>
    </source>
</evidence>
<evidence type="ECO:0000256" key="6">
    <source>
        <dbReference type="ARBA" id="ARBA00022842"/>
    </source>
</evidence>
<dbReference type="PANTHER" id="PTHR43322:SF5">
    <property type="entry name" value="1-DEOXY-D-XYLULOSE-5-PHOSPHATE SYNTHASE, CHLOROPLASTIC"/>
    <property type="match status" value="1"/>
</dbReference>
<evidence type="ECO:0000259" key="11">
    <source>
        <dbReference type="SMART" id="SM00861"/>
    </source>
</evidence>
<dbReference type="CDD" id="cd07033">
    <property type="entry name" value="TPP_PYR_DXS_TK_like"/>
    <property type="match status" value="1"/>
</dbReference>
<feature type="binding site" evidence="10">
    <location>
        <position position="173"/>
    </location>
    <ligand>
        <name>thiamine diphosphate</name>
        <dbReference type="ChEBI" id="CHEBI:58937"/>
    </ligand>
</feature>
<keyword evidence="6 10" id="KW-0460">Magnesium</keyword>
<dbReference type="RefSeq" id="WP_348025607.1">
    <property type="nucleotide sequence ID" value="NZ_CP129113.1"/>
</dbReference>
<evidence type="ECO:0000256" key="2">
    <source>
        <dbReference type="ARBA" id="ARBA00011081"/>
    </source>
</evidence>
<evidence type="ECO:0000256" key="4">
    <source>
        <dbReference type="ARBA" id="ARBA00022679"/>
    </source>
</evidence>
<accession>A0ABY9KTD3</accession>
<organism evidence="12 13">
    <name type="scientific">Aciduricibacillus chroicocephali</name>
    <dbReference type="NCBI Taxonomy" id="3054939"/>
    <lineage>
        <taxon>Bacteria</taxon>
        <taxon>Bacillati</taxon>
        <taxon>Bacillota</taxon>
        <taxon>Bacilli</taxon>
        <taxon>Bacillales</taxon>
        <taxon>Bacillaceae</taxon>
        <taxon>Aciduricibacillus</taxon>
    </lineage>
</organism>
<dbReference type="Pfam" id="PF02780">
    <property type="entry name" value="Transketolase_C"/>
    <property type="match status" value="1"/>
</dbReference>
<gene>
    <name evidence="10" type="primary">dxs</name>
    <name evidence="12" type="ORF">QR721_07595</name>
</gene>
<dbReference type="EC" id="2.2.1.7" evidence="10"/>
<feature type="binding site" evidence="10">
    <location>
        <begin position="145"/>
        <end position="146"/>
    </location>
    <ligand>
        <name>thiamine diphosphate</name>
        <dbReference type="ChEBI" id="CHEBI:58937"/>
    </ligand>
</feature>
<proteinExistence type="inferred from homology"/>
<feature type="binding site" evidence="10">
    <location>
        <position position="173"/>
    </location>
    <ligand>
        <name>Mg(2+)</name>
        <dbReference type="ChEBI" id="CHEBI:18420"/>
    </ligand>
</feature>
<feature type="binding site" evidence="10">
    <location>
        <position position="144"/>
    </location>
    <ligand>
        <name>Mg(2+)</name>
        <dbReference type="ChEBI" id="CHEBI:18420"/>
    </ligand>
</feature>
<reference evidence="12" key="1">
    <citation type="submission" date="2023-06" db="EMBL/GenBank/DDBJ databases">
        <title>A Treasure from Seagulls: Isolation and Description of Aciduricobacillus qingdaonensis gen. nov., sp. nov., a Rare Obligately Uric Acid-utilizing Member in the Family Bacillaceae.</title>
        <authorList>
            <person name="Liu W."/>
            <person name="Wang B."/>
        </authorList>
    </citation>
    <scope>NUCLEOTIDE SEQUENCE</scope>
    <source>
        <strain evidence="12">44XB</strain>
    </source>
</reference>
<dbReference type="GO" id="GO:0008661">
    <property type="term" value="F:1-deoxy-D-xylulose-5-phosphate synthase activity"/>
    <property type="evidence" value="ECO:0007669"/>
    <property type="project" value="UniProtKB-EC"/>
</dbReference>
<keyword evidence="9 10" id="KW-0414">Isoprene biosynthesis</keyword>
<keyword evidence="8 10" id="KW-0786">Thiamine pyrophosphate</keyword>
<evidence type="ECO:0000256" key="8">
    <source>
        <dbReference type="ARBA" id="ARBA00023052"/>
    </source>
</evidence>
<comment type="caution">
    <text evidence="10">Lacks conserved residue(s) required for the propagation of feature annotation.</text>
</comment>
<dbReference type="Proteomes" id="UP001180087">
    <property type="component" value="Chromosome"/>
</dbReference>
<evidence type="ECO:0000256" key="5">
    <source>
        <dbReference type="ARBA" id="ARBA00022723"/>
    </source>
</evidence>
<dbReference type="Pfam" id="PF13292">
    <property type="entry name" value="DXP_synthase_N"/>
    <property type="match status" value="2"/>
</dbReference>
<comment type="pathway">
    <text evidence="1 10">Metabolic intermediate biosynthesis; 1-deoxy-D-xylulose 5-phosphate biosynthesis; 1-deoxy-D-xylulose 5-phosphate from D-glyceraldehyde 3-phosphate and pyruvate: step 1/1.</text>
</comment>
<dbReference type="PANTHER" id="PTHR43322">
    <property type="entry name" value="1-D-DEOXYXYLULOSE 5-PHOSPHATE SYNTHASE-RELATED"/>
    <property type="match status" value="1"/>
</dbReference>
<dbReference type="Gene3D" id="3.40.50.970">
    <property type="match status" value="2"/>
</dbReference>
<feature type="binding site" evidence="10">
    <location>
        <begin position="113"/>
        <end position="115"/>
    </location>
    <ligand>
        <name>thiamine diphosphate</name>
        <dbReference type="ChEBI" id="CHEBI:58937"/>
    </ligand>
</feature>
<feature type="binding site" evidence="10">
    <location>
        <position position="72"/>
    </location>
    <ligand>
        <name>thiamine diphosphate</name>
        <dbReference type="ChEBI" id="CHEBI:58937"/>
    </ligand>
</feature>
<evidence type="ECO:0000256" key="3">
    <source>
        <dbReference type="ARBA" id="ARBA00011738"/>
    </source>
</evidence>
<dbReference type="NCBIfam" id="NF003933">
    <property type="entry name" value="PRK05444.2-2"/>
    <property type="match status" value="1"/>
</dbReference>
<dbReference type="InterPro" id="IPR005477">
    <property type="entry name" value="Dxylulose-5-P_synthase"/>
</dbReference>
<dbReference type="InterPro" id="IPR029061">
    <property type="entry name" value="THDP-binding"/>
</dbReference>
<comment type="catalytic activity">
    <reaction evidence="10">
        <text>D-glyceraldehyde 3-phosphate + pyruvate + H(+) = 1-deoxy-D-xylulose 5-phosphate + CO2</text>
        <dbReference type="Rhea" id="RHEA:12605"/>
        <dbReference type="ChEBI" id="CHEBI:15361"/>
        <dbReference type="ChEBI" id="CHEBI:15378"/>
        <dbReference type="ChEBI" id="CHEBI:16526"/>
        <dbReference type="ChEBI" id="CHEBI:57792"/>
        <dbReference type="ChEBI" id="CHEBI:59776"/>
        <dbReference type="EC" id="2.2.1.7"/>
    </reaction>
</comment>
<comment type="cofactor">
    <cofactor evidence="10">
        <name>thiamine diphosphate</name>
        <dbReference type="ChEBI" id="CHEBI:58937"/>
    </cofactor>
    <text evidence="10">Binds 1 thiamine pyrophosphate per subunit.</text>
</comment>
<keyword evidence="5 10" id="KW-0479">Metal-binding</keyword>
<dbReference type="Pfam" id="PF02779">
    <property type="entry name" value="Transket_pyr"/>
    <property type="match status" value="1"/>
</dbReference>
<protein>
    <recommendedName>
        <fullName evidence="10">1-deoxy-D-xylulose-5-phosphate synthase</fullName>
        <ecNumber evidence="10">2.2.1.7</ecNumber>
    </recommendedName>
    <alternativeName>
        <fullName evidence="10">1-deoxyxylulose-5-phosphate synthase</fullName>
        <shortName evidence="10">DXP synthase</shortName>
        <shortName evidence="10">DXPS</shortName>
    </alternativeName>
</protein>
<dbReference type="EMBL" id="CP129113">
    <property type="protein sequence ID" value="WLV23522.1"/>
    <property type="molecule type" value="Genomic_DNA"/>
</dbReference>
<comment type="subunit">
    <text evidence="3 10">Homodimer.</text>
</comment>
<sequence>MEISSIESPAFLKELDVEQLENLASEIRSFLIGQLSKTGGHLGSNLGVCELTIALHKIYNSPEDQLIWDIGHQTYVHKILTGRSSMFPFLRKKSGMSGFIHRGESVHDIWEAGHSSTSLSAALGHAIVRDNTGRSGHVIAIIGDGALTGGMAMEALNHLGDSGRKVTVVLNDNGMSISPNIGALKNFFADDDLHFRKTFFEKIGIHYLGPVNGHCISELIDCFQEAKLTDSPVFIHVRTEKGKGWLPAENDLLSKGHGVAPYDPYTGEPTTTDITLKDYSQTVADALLDIAETNFFTVITPAMIVGSRLVEFGDRYPDRLIDTGIAEQHAVTLAAGMANAGGKVFLPIYSTFLQRGYDQVVHDVCRQNLNVAFGIDRAGFSGADGDSHHGVFDIAFLRSLPNMILMMPSCEVECNMMTRFALEYSEGPIALRYPRGKVDDWLGVEPIKKLEIGKWQVLKNGTDAAIITFGPILRKAMNTAESLAECGLSIMVINARFIKPLDEALLESLFKQQIPILTLEESVLAGGFGSSVLEYAADHGYSGSIIRRLGLDDIFYGIGSDEELRTAAGLTENVIAEQCTRLVLEREHA</sequence>
<feature type="domain" description="Transketolase-like pyrimidine-binding" evidence="11">
    <location>
        <begin position="277"/>
        <end position="440"/>
    </location>
</feature>
<keyword evidence="7 10" id="KW-0784">Thiamine biosynthesis</keyword>
<comment type="function">
    <text evidence="10">Catalyzes the acyloin condensation reaction between C atoms 2 and 3 of pyruvate and glyceraldehyde 3-phosphate to yield 1-deoxy-D-xylulose-5-phosphate (DXP).</text>
</comment>
<dbReference type="InterPro" id="IPR009014">
    <property type="entry name" value="Transketo_C/PFOR_II"/>
</dbReference>
<dbReference type="SUPFAM" id="SSF52518">
    <property type="entry name" value="Thiamin diphosphate-binding fold (THDP-binding)"/>
    <property type="match status" value="2"/>
</dbReference>
<name>A0ABY9KTD3_9BACI</name>
<comment type="cofactor">
    <cofactor evidence="10">
        <name>Mg(2+)</name>
        <dbReference type="ChEBI" id="CHEBI:18420"/>
    </cofactor>
    <text evidence="10">Binds 1 Mg(2+) ion per subunit.</text>
</comment>
<dbReference type="CDD" id="cd02007">
    <property type="entry name" value="TPP_DXS"/>
    <property type="match status" value="1"/>
</dbReference>
<keyword evidence="4 10" id="KW-0808">Transferase</keyword>
<keyword evidence="13" id="KW-1185">Reference proteome</keyword>
<dbReference type="Gene3D" id="3.40.50.920">
    <property type="match status" value="1"/>
</dbReference>
<dbReference type="SUPFAM" id="SSF52922">
    <property type="entry name" value="TK C-terminal domain-like"/>
    <property type="match status" value="1"/>
</dbReference>
<comment type="similarity">
    <text evidence="2 10">Belongs to the transketolase family. DXPS subfamily.</text>
</comment>
<evidence type="ECO:0000256" key="10">
    <source>
        <dbReference type="HAMAP-Rule" id="MF_00315"/>
    </source>
</evidence>
<feature type="binding site" evidence="10">
    <location>
        <position position="327"/>
    </location>
    <ligand>
        <name>thiamine diphosphate</name>
        <dbReference type="ChEBI" id="CHEBI:58937"/>
    </ligand>
</feature>
<dbReference type="InterPro" id="IPR005475">
    <property type="entry name" value="Transketolase-like_Pyr-bd"/>
</dbReference>
<dbReference type="InterPro" id="IPR033248">
    <property type="entry name" value="Transketolase_C"/>
</dbReference>